<sequence length="208" mass="23287">MRGGVGGQRHLAEGAAITMSSRDGPPMARGQPSLAERDRLRAEFDQALAALHPELLVYLRRRTRDAETAADLAQETFSRMMVYRDAPNIGDRRLLMYRIAHNLVIELRRSRQRRLAAQHVSLDQVAPIRADEAGVDEIAEARQTLDVLLKRTLLELPPKCRLAFKLSRFDGLTYPQIAAKMGISTKMVEKHISRALLACRAAVGELPQ</sequence>
<dbReference type="SUPFAM" id="SSF88659">
    <property type="entry name" value="Sigma3 and sigma4 domains of RNA polymerase sigma factors"/>
    <property type="match status" value="1"/>
</dbReference>
<dbReference type="InterPro" id="IPR007627">
    <property type="entry name" value="RNA_pol_sigma70_r2"/>
</dbReference>
<evidence type="ECO:0000313" key="8">
    <source>
        <dbReference type="EMBL" id="CAE6709453.1"/>
    </source>
</evidence>
<evidence type="ECO:0000256" key="1">
    <source>
        <dbReference type="ARBA" id="ARBA00010641"/>
    </source>
</evidence>
<dbReference type="GO" id="GO:0003677">
    <property type="term" value="F:DNA binding"/>
    <property type="evidence" value="ECO:0007669"/>
    <property type="project" value="InterPro"/>
</dbReference>
<organism evidence="8 9">
    <name type="scientific">Xanthomonas arboricola</name>
    <dbReference type="NCBI Taxonomy" id="56448"/>
    <lineage>
        <taxon>Bacteria</taxon>
        <taxon>Pseudomonadati</taxon>
        <taxon>Pseudomonadota</taxon>
        <taxon>Gammaproteobacteria</taxon>
        <taxon>Lysobacterales</taxon>
        <taxon>Lysobacteraceae</taxon>
        <taxon>Xanthomonas</taxon>
    </lineage>
</organism>
<dbReference type="InterPro" id="IPR014284">
    <property type="entry name" value="RNA_pol_sigma-70_dom"/>
</dbReference>
<dbReference type="PANTHER" id="PTHR43133">
    <property type="entry name" value="RNA POLYMERASE ECF-TYPE SIGMA FACTO"/>
    <property type="match status" value="1"/>
</dbReference>
<feature type="region of interest" description="Disordered" evidence="5">
    <location>
        <begin position="15"/>
        <end position="34"/>
    </location>
</feature>
<dbReference type="EMBL" id="HG992337">
    <property type="protein sequence ID" value="CAE6709453.1"/>
    <property type="molecule type" value="Genomic_DNA"/>
</dbReference>
<dbReference type="AlphaFoldDB" id="A0AAU9HPU8"/>
<dbReference type="NCBIfam" id="TIGR02937">
    <property type="entry name" value="sigma70-ECF"/>
    <property type="match status" value="1"/>
</dbReference>
<dbReference type="InterPro" id="IPR036388">
    <property type="entry name" value="WH-like_DNA-bd_sf"/>
</dbReference>
<dbReference type="Pfam" id="PF08281">
    <property type="entry name" value="Sigma70_r4_2"/>
    <property type="match status" value="1"/>
</dbReference>
<gene>
    <name evidence="8" type="ORF">XA1314C_06390</name>
</gene>
<evidence type="ECO:0000259" key="6">
    <source>
        <dbReference type="Pfam" id="PF04542"/>
    </source>
</evidence>
<feature type="domain" description="RNA polymerase sigma-70 region 2" evidence="6">
    <location>
        <begin position="50"/>
        <end position="114"/>
    </location>
</feature>
<dbReference type="GO" id="GO:0006352">
    <property type="term" value="P:DNA-templated transcription initiation"/>
    <property type="evidence" value="ECO:0007669"/>
    <property type="project" value="InterPro"/>
</dbReference>
<name>A0AAU9HPU8_9XANT</name>
<dbReference type="InterPro" id="IPR013325">
    <property type="entry name" value="RNA_pol_sigma_r2"/>
</dbReference>
<reference evidence="8 9" key="1">
    <citation type="submission" date="2021-02" db="EMBL/GenBank/DDBJ databases">
        <authorList>
            <person name="Pothier F. J."/>
        </authorList>
    </citation>
    <scope>NUCLEOTIDE SEQUENCE [LARGE SCALE GENOMIC DNA]</scope>
    <source>
        <strain evidence="8 9">1314c</strain>
    </source>
</reference>
<feature type="domain" description="RNA polymerase sigma factor 70 region 4 type 2" evidence="7">
    <location>
        <begin position="148"/>
        <end position="199"/>
    </location>
</feature>
<accession>A0AAU9HPU8</accession>
<evidence type="ECO:0000313" key="9">
    <source>
        <dbReference type="Proteomes" id="UP000835242"/>
    </source>
</evidence>
<evidence type="ECO:0000256" key="3">
    <source>
        <dbReference type="ARBA" id="ARBA00023082"/>
    </source>
</evidence>
<dbReference type="Gene3D" id="1.10.1740.10">
    <property type="match status" value="1"/>
</dbReference>
<evidence type="ECO:0000256" key="2">
    <source>
        <dbReference type="ARBA" id="ARBA00023015"/>
    </source>
</evidence>
<evidence type="ECO:0000256" key="4">
    <source>
        <dbReference type="ARBA" id="ARBA00023163"/>
    </source>
</evidence>
<dbReference type="Pfam" id="PF04542">
    <property type="entry name" value="Sigma70_r2"/>
    <property type="match status" value="1"/>
</dbReference>
<dbReference type="PANTHER" id="PTHR43133:SF63">
    <property type="entry name" value="RNA POLYMERASE SIGMA FACTOR FECI-RELATED"/>
    <property type="match status" value="1"/>
</dbReference>
<proteinExistence type="inferred from homology"/>
<dbReference type="Proteomes" id="UP000835242">
    <property type="component" value="Chromosome"/>
</dbReference>
<dbReference type="InterPro" id="IPR013249">
    <property type="entry name" value="RNA_pol_sigma70_r4_t2"/>
</dbReference>
<evidence type="ECO:0000259" key="7">
    <source>
        <dbReference type="Pfam" id="PF08281"/>
    </source>
</evidence>
<keyword evidence="4" id="KW-0804">Transcription</keyword>
<keyword evidence="3" id="KW-0731">Sigma factor</keyword>
<comment type="similarity">
    <text evidence="1">Belongs to the sigma-70 factor family. ECF subfamily.</text>
</comment>
<protein>
    <recommendedName>
        <fullName evidence="10">RNA polymerase subunit sigma-70</fullName>
    </recommendedName>
</protein>
<evidence type="ECO:0000256" key="5">
    <source>
        <dbReference type="SAM" id="MobiDB-lite"/>
    </source>
</evidence>
<dbReference type="Gene3D" id="1.10.10.10">
    <property type="entry name" value="Winged helix-like DNA-binding domain superfamily/Winged helix DNA-binding domain"/>
    <property type="match status" value="1"/>
</dbReference>
<dbReference type="InterPro" id="IPR039425">
    <property type="entry name" value="RNA_pol_sigma-70-like"/>
</dbReference>
<evidence type="ECO:0008006" key="10">
    <source>
        <dbReference type="Google" id="ProtNLM"/>
    </source>
</evidence>
<keyword evidence="2" id="KW-0805">Transcription regulation</keyword>
<dbReference type="GO" id="GO:0016987">
    <property type="term" value="F:sigma factor activity"/>
    <property type="evidence" value="ECO:0007669"/>
    <property type="project" value="UniProtKB-KW"/>
</dbReference>
<dbReference type="EMBL" id="HG992337">
    <property type="protein sequence ID" value="CAE6709478.1"/>
    <property type="molecule type" value="Genomic_DNA"/>
</dbReference>
<dbReference type="InterPro" id="IPR013324">
    <property type="entry name" value="RNA_pol_sigma_r3/r4-like"/>
</dbReference>
<dbReference type="SUPFAM" id="SSF88946">
    <property type="entry name" value="Sigma2 domain of RNA polymerase sigma factors"/>
    <property type="match status" value="1"/>
</dbReference>